<keyword evidence="3" id="KW-1185">Reference proteome</keyword>
<dbReference type="EMBL" id="KN832887">
    <property type="protein sequence ID" value="KIM95463.1"/>
    <property type="molecule type" value="Genomic_DNA"/>
</dbReference>
<dbReference type="InterPro" id="IPR010730">
    <property type="entry name" value="HET"/>
</dbReference>
<evidence type="ECO:0000313" key="3">
    <source>
        <dbReference type="Proteomes" id="UP000054321"/>
    </source>
</evidence>
<sequence length="671" mass="75788">SDCKVCHDIWHRFTDSDATHQLNLGSLEDVISSGCPRHRPLVESFGDFCRPCMHSTIDKSHDIGIEAGGKGSSVTLTQSLSTLGLFWNLLLVKQASVPGHAGTGRVLDPDWVDIGIANQWKNQCLSSHGAKCNNPMKIWPTSPAFLIDIKNKCLVPGEGCSPFVALSYRQGDHLGFRIDADIMKKLRMPNALDSPEISSRLPPIIYHSMHLTSVIGERYLWVDALCIDHSDNATTTEQLQLMSAIYASAIVTIIAADGDSQDGLLGLRNVSKYKMSTRKIIFNQKELHWECQCSVWHEEMIPGTELDKYIDPRMGVLLAGFPDMGSLSHIIARYNERNLRYDEDALPGISGLLSVASRTFTNGFLYGLPEMLFERGLGWKPCWSHTNLRRRIVSSSSSGRRLSYSALPSWSWIGWQGLVSIGDEAARINYRKHWIEETTPITEWFTSSAPSGSPLRRIRSTWFEKRDAFKSLTNPLPAGWTRHKVPPEDLMKWEPLLYPSGCSGDIFKHPNMPDKDCDSWYYPFPVPNIQDTTLPFTPEQTPYIFCKTSKARLWAHQAGDGNNLELHNESGRRIGVLHLHNQEQLELFPKTVASGAQGKLIELVAIYRSTIYSKTWDKTQERYTYPLTIEERYQVLWVEWKEQVACRLAGGHVEKAGWEELDLEEVSLILG</sequence>
<gene>
    <name evidence="2" type="ORF">OIDMADRAFT_133937</name>
</gene>
<dbReference type="PANTHER" id="PTHR33112:SF16">
    <property type="entry name" value="HETEROKARYON INCOMPATIBILITY DOMAIN-CONTAINING PROTEIN"/>
    <property type="match status" value="1"/>
</dbReference>
<evidence type="ECO:0000313" key="2">
    <source>
        <dbReference type="EMBL" id="KIM95463.1"/>
    </source>
</evidence>
<proteinExistence type="predicted"/>
<dbReference type="OrthoDB" id="5428863at2759"/>
<name>A0A0C3C962_OIDMZ</name>
<organism evidence="2 3">
    <name type="scientific">Oidiodendron maius (strain Zn)</name>
    <dbReference type="NCBI Taxonomy" id="913774"/>
    <lineage>
        <taxon>Eukaryota</taxon>
        <taxon>Fungi</taxon>
        <taxon>Dikarya</taxon>
        <taxon>Ascomycota</taxon>
        <taxon>Pezizomycotina</taxon>
        <taxon>Leotiomycetes</taxon>
        <taxon>Leotiomycetes incertae sedis</taxon>
        <taxon>Myxotrichaceae</taxon>
        <taxon>Oidiodendron</taxon>
    </lineage>
</organism>
<feature type="domain" description="Heterokaryon incompatibility" evidence="1">
    <location>
        <begin position="163"/>
        <end position="280"/>
    </location>
</feature>
<dbReference type="HOGENOM" id="CLU_003953_2_2_1"/>
<dbReference type="Pfam" id="PF06985">
    <property type="entry name" value="HET"/>
    <property type="match status" value="1"/>
</dbReference>
<dbReference type="AlphaFoldDB" id="A0A0C3C962"/>
<accession>A0A0C3C962</accession>
<dbReference type="Proteomes" id="UP000054321">
    <property type="component" value="Unassembled WGS sequence"/>
</dbReference>
<feature type="non-terminal residue" evidence="2">
    <location>
        <position position="1"/>
    </location>
</feature>
<evidence type="ECO:0000259" key="1">
    <source>
        <dbReference type="Pfam" id="PF06985"/>
    </source>
</evidence>
<dbReference type="InParanoid" id="A0A0C3C962"/>
<reference evidence="3" key="2">
    <citation type="submission" date="2015-01" db="EMBL/GenBank/DDBJ databases">
        <title>Evolutionary Origins and Diversification of the Mycorrhizal Mutualists.</title>
        <authorList>
            <consortium name="DOE Joint Genome Institute"/>
            <consortium name="Mycorrhizal Genomics Consortium"/>
            <person name="Kohler A."/>
            <person name="Kuo A."/>
            <person name="Nagy L.G."/>
            <person name="Floudas D."/>
            <person name="Copeland A."/>
            <person name="Barry K.W."/>
            <person name="Cichocki N."/>
            <person name="Veneault-Fourrey C."/>
            <person name="LaButti K."/>
            <person name="Lindquist E.A."/>
            <person name="Lipzen A."/>
            <person name="Lundell T."/>
            <person name="Morin E."/>
            <person name="Murat C."/>
            <person name="Riley R."/>
            <person name="Ohm R."/>
            <person name="Sun H."/>
            <person name="Tunlid A."/>
            <person name="Henrissat B."/>
            <person name="Grigoriev I.V."/>
            <person name="Hibbett D.S."/>
            <person name="Martin F."/>
        </authorList>
    </citation>
    <scope>NUCLEOTIDE SEQUENCE [LARGE SCALE GENOMIC DNA]</scope>
    <source>
        <strain evidence="3">Zn</strain>
    </source>
</reference>
<protein>
    <recommendedName>
        <fullName evidence="1">Heterokaryon incompatibility domain-containing protein</fullName>
    </recommendedName>
</protein>
<reference evidence="2 3" key="1">
    <citation type="submission" date="2014-04" db="EMBL/GenBank/DDBJ databases">
        <authorList>
            <consortium name="DOE Joint Genome Institute"/>
            <person name="Kuo A."/>
            <person name="Martino E."/>
            <person name="Perotto S."/>
            <person name="Kohler A."/>
            <person name="Nagy L.G."/>
            <person name="Floudas D."/>
            <person name="Copeland A."/>
            <person name="Barry K.W."/>
            <person name="Cichocki N."/>
            <person name="Veneault-Fourrey C."/>
            <person name="LaButti K."/>
            <person name="Lindquist E.A."/>
            <person name="Lipzen A."/>
            <person name="Lundell T."/>
            <person name="Morin E."/>
            <person name="Murat C."/>
            <person name="Sun H."/>
            <person name="Tunlid A."/>
            <person name="Henrissat B."/>
            <person name="Grigoriev I.V."/>
            <person name="Hibbett D.S."/>
            <person name="Martin F."/>
            <person name="Nordberg H.P."/>
            <person name="Cantor M.N."/>
            <person name="Hua S.X."/>
        </authorList>
    </citation>
    <scope>NUCLEOTIDE SEQUENCE [LARGE SCALE GENOMIC DNA]</scope>
    <source>
        <strain evidence="2 3">Zn</strain>
    </source>
</reference>
<dbReference type="PANTHER" id="PTHR33112">
    <property type="entry name" value="DOMAIN PROTEIN, PUTATIVE-RELATED"/>
    <property type="match status" value="1"/>
</dbReference>